<comment type="caution">
    <text evidence="1">The sequence shown here is derived from an EMBL/GenBank/DDBJ whole genome shotgun (WGS) entry which is preliminary data.</text>
</comment>
<reference evidence="1" key="1">
    <citation type="journal article" date="2023" name="Science">
        <title>Genome structures resolve the early diversification of teleost fishes.</title>
        <authorList>
            <person name="Parey E."/>
            <person name="Louis A."/>
            <person name="Montfort J."/>
            <person name="Bouchez O."/>
            <person name="Roques C."/>
            <person name="Iampietro C."/>
            <person name="Lluch J."/>
            <person name="Castinel A."/>
            <person name="Donnadieu C."/>
            <person name="Desvignes T."/>
            <person name="Floi Bucao C."/>
            <person name="Jouanno E."/>
            <person name="Wen M."/>
            <person name="Mejri S."/>
            <person name="Dirks R."/>
            <person name="Jansen H."/>
            <person name="Henkel C."/>
            <person name="Chen W.J."/>
            <person name="Zahm M."/>
            <person name="Cabau C."/>
            <person name="Klopp C."/>
            <person name="Thompson A.W."/>
            <person name="Robinson-Rechavi M."/>
            <person name="Braasch I."/>
            <person name="Lecointre G."/>
            <person name="Bobe J."/>
            <person name="Postlethwait J.H."/>
            <person name="Berthelot C."/>
            <person name="Roest Crollius H."/>
            <person name="Guiguen Y."/>
        </authorList>
    </citation>
    <scope>NUCLEOTIDE SEQUENCE</scope>
    <source>
        <strain evidence="1">WJC10195</strain>
    </source>
</reference>
<organism evidence="1 2">
    <name type="scientific">Synaphobranchus kaupii</name>
    <name type="common">Kaup's arrowtooth eel</name>
    <dbReference type="NCBI Taxonomy" id="118154"/>
    <lineage>
        <taxon>Eukaryota</taxon>
        <taxon>Metazoa</taxon>
        <taxon>Chordata</taxon>
        <taxon>Craniata</taxon>
        <taxon>Vertebrata</taxon>
        <taxon>Euteleostomi</taxon>
        <taxon>Actinopterygii</taxon>
        <taxon>Neopterygii</taxon>
        <taxon>Teleostei</taxon>
        <taxon>Anguilliformes</taxon>
        <taxon>Synaphobranchidae</taxon>
        <taxon>Synaphobranchus</taxon>
    </lineage>
</organism>
<dbReference type="Proteomes" id="UP001152622">
    <property type="component" value="Chromosome 6"/>
</dbReference>
<gene>
    <name evidence="1" type="ORF">SKAU_G00192540</name>
</gene>
<dbReference type="AlphaFoldDB" id="A0A9Q1FDP5"/>
<evidence type="ECO:0000313" key="2">
    <source>
        <dbReference type="Proteomes" id="UP001152622"/>
    </source>
</evidence>
<protein>
    <submittedName>
        <fullName evidence="1">Uncharacterized protein</fullName>
    </submittedName>
</protein>
<accession>A0A9Q1FDP5</accession>
<proteinExistence type="predicted"/>
<keyword evidence="2" id="KW-1185">Reference proteome</keyword>
<evidence type="ECO:0000313" key="1">
    <source>
        <dbReference type="EMBL" id="KAJ8356460.1"/>
    </source>
</evidence>
<dbReference type="EMBL" id="JAINUF010000006">
    <property type="protein sequence ID" value="KAJ8356460.1"/>
    <property type="molecule type" value="Genomic_DNA"/>
</dbReference>
<sequence>MQNGPELSRTPSLAYWLRDVMDEHVGVGLSPFFHLQPLIYHPVVLLIPHRAASSSLRIAQEPLLPRAKEEGVTRRRHNAWVLACLSTSGRWWIWINVHMPRSASVIMNCRDPMPHTRPDEIRLSLPGCTGTQ</sequence>
<name>A0A9Q1FDP5_SYNKA</name>